<dbReference type="EMBL" id="PDXD01000016">
    <property type="protein sequence ID" value="RYN74808.1"/>
    <property type="molecule type" value="Genomic_DNA"/>
</dbReference>
<proteinExistence type="predicted"/>
<reference evidence="2" key="1">
    <citation type="journal article" date="2019" name="bioRxiv">
        <title>Genomics, evolutionary history and diagnostics of the Alternaria alternata species group including apple and Asian pear pathotypes.</title>
        <authorList>
            <person name="Armitage A.D."/>
            <person name="Cockerton H.M."/>
            <person name="Sreenivasaprasad S."/>
            <person name="Woodhall J.W."/>
            <person name="Lane C.R."/>
            <person name="Harrison R.J."/>
            <person name="Clarkson J.P."/>
        </authorList>
    </citation>
    <scope>NUCLEOTIDE SEQUENCE [LARGE SCALE GENOMIC DNA]</scope>
    <source>
        <strain evidence="2">FERA 1177</strain>
    </source>
</reference>
<dbReference type="Proteomes" id="UP000291422">
    <property type="component" value="Unassembled WGS sequence"/>
</dbReference>
<evidence type="ECO:0000313" key="2">
    <source>
        <dbReference type="Proteomes" id="UP000291422"/>
    </source>
</evidence>
<dbReference type="VEuPathDB" id="FungiDB:CC77DRAFT_948193"/>
<accession>A0A4Q4NE74</accession>
<dbReference type="InterPro" id="IPR027417">
    <property type="entry name" value="P-loop_NTPase"/>
</dbReference>
<protein>
    <recommendedName>
        <fullName evidence="3">G domain-containing protein</fullName>
    </recommendedName>
</protein>
<dbReference type="SUPFAM" id="SSF52540">
    <property type="entry name" value="P-loop containing nucleoside triphosphate hydrolases"/>
    <property type="match status" value="1"/>
</dbReference>
<organism evidence="1 2">
    <name type="scientific">Alternaria alternata</name>
    <name type="common">Alternaria rot fungus</name>
    <name type="synonym">Torula alternata</name>
    <dbReference type="NCBI Taxonomy" id="5599"/>
    <lineage>
        <taxon>Eukaryota</taxon>
        <taxon>Fungi</taxon>
        <taxon>Dikarya</taxon>
        <taxon>Ascomycota</taxon>
        <taxon>Pezizomycotina</taxon>
        <taxon>Dothideomycetes</taxon>
        <taxon>Pleosporomycetidae</taxon>
        <taxon>Pleosporales</taxon>
        <taxon>Pleosporineae</taxon>
        <taxon>Pleosporaceae</taxon>
        <taxon>Alternaria</taxon>
        <taxon>Alternaria sect. Alternaria</taxon>
        <taxon>Alternaria alternata complex</taxon>
    </lineage>
</organism>
<sequence>MAATTNVAAYRFAFGGYNFVLVDTPGFDDTVDRDEIIVKSISEWLAESYIAGQKLNGILYMHRIIDPRMQGTVLRNFKMFRSLCGKSFYKQVILGTTFWSTLRRTPADEATGQMRLDKLISTPEYWGEMVRSGSQVTKISDDRQEASQLLLKFVAMEHSTLQVQDEMINRNIRSENTSAARCSSQQDELDDMQATHEDQKNLAVELHALKQRLLNNEKLVMTEAAKTSVETESLRQELLQMRLDFQHKLDEQAIKFHETLLSQEGKRKEDLKRQNEAALRASQARLKMSAHENACILLLMQLQRGHTYGTIKCTIQPGGGRDIAICDQCSKLFNAFGMYSKYSSHLSSD</sequence>
<name>A0A4Q4NE74_ALTAL</name>
<evidence type="ECO:0008006" key="3">
    <source>
        <dbReference type="Google" id="ProtNLM"/>
    </source>
</evidence>
<comment type="caution">
    <text evidence="1">The sequence shown here is derived from an EMBL/GenBank/DDBJ whole genome shotgun (WGS) entry which is preliminary data.</text>
</comment>
<gene>
    <name evidence="1" type="ORF">AA0117_g6628</name>
</gene>
<dbReference type="Gene3D" id="3.40.50.300">
    <property type="entry name" value="P-loop containing nucleotide triphosphate hydrolases"/>
    <property type="match status" value="1"/>
</dbReference>
<evidence type="ECO:0000313" key="1">
    <source>
        <dbReference type="EMBL" id="RYN74808.1"/>
    </source>
</evidence>
<dbReference type="AlphaFoldDB" id="A0A4Q4NE74"/>